<proteinExistence type="predicted"/>
<name>A0A3M7PGB4_BRAPC</name>
<dbReference type="InterPro" id="IPR009057">
    <property type="entry name" value="Homeodomain-like_sf"/>
</dbReference>
<evidence type="ECO:0000313" key="2">
    <source>
        <dbReference type="EMBL" id="RMZ98053.1"/>
    </source>
</evidence>
<organism evidence="2 3">
    <name type="scientific">Brachionus plicatilis</name>
    <name type="common">Marine rotifer</name>
    <name type="synonym">Brachionus muelleri</name>
    <dbReference type="NCBI Taxonomy" id="10195"/>
    <lineage>
        <taxon>Eukaryota</taxon>
        <taxon>Metazoa</taxon>
        <taxon>Spiralia</taxon>
        <taxon>Gnathifera</taxon>
        <taxon>Rotifera</taxon>
        <taxon>Eurotatoria</taxon>
        <taxon>Monogononta</taxon>
        <taxon>Pseudotrocha</taxon>
        <taxon>Ploima</taxon>
        <taxon>Brachionidae</taxon>
        <taxon>Brachionus</taxon>
    </lineage>
</organism>
<dbReference type="Pfam" id="PF05225">
    <property type="entry name" value="HTH_psq"/>
    <property type="match status" value="1"/>
</dbReference>
<dbReference type="AlphaFoldDB" id="A0A3M7PGB4"/>
<accession>A0A3M7PGB4</accession>
<dbReference type="InterPro" id="IPR007889">
    <property type="entry name" value="HTH_Psq"/>
</dbReference>
<reference evidence="2 3" key="1">
    <citation type="journal article" date="2018" name="Sci. Rep.">
        <title>Genomic signatures of local adaptation to the degree of environmental predictability in rotifers.</title>
        <authorList>
            <person name="Franch-Gras L."/>
            <person name="Hahn C."/>
            <person name="Garcia-Roger E.M."/>
            <person name="Carmona M.J."/>
            <person name="Serra M."/>
            <person name="Gomez A."/>
        </authorList>
    </citation>
    <scope>NUCLEOTIDE SEQUENCE [LARGE SCALE GENOMIC DNA]</scope>
    <source>
        <strain evidence="2">HYR1</strain>
    </source>
</reference>
<comment type="caution">
    <text evidence="2">The sequence shown here is derived from an EMBL/GenBank/DDBJ whole genome shotgun (WGS) entry which is preliminary data.</text>
</comment>
<dbReference type="OrthoDB" id="10035668at2759"/>
<dbReference type="SUPFAM" id="SSF46689">
    <property type="entry name" value="Homeodomain-like"/>
    <property type="match status" value="1"/>
</dbReference>
<feature type="domain" description="HTH psq-type" evidence="1">
    <location>
        <begin position="19"/>
        <end position="49"/>
    </location>
</feature>
<dbReference type="Gene3D" id="1.10.10.60">
    <property type="entry name" value="Homeodomain-like"/>
    <property type="match status" value="1"/>
</dbReference>
<dbReference type="EMBL" id="REGN01011015">
    <property type="protein sequence ID" value="RMZ98053.1"/>
    <property type="molecule type" value="Genomic_DNA"/>
</dbReference>
<dbReference type="GO" id="GO:0003677">
    <property type="term" value="F:DNA binding"/>
    <property type="evidence" value="ECO:0007669"/>
    <property type="project" value="InterPro"/>
</dbReference>
<evidence type="ECO:0000313" key="3">
    <source>
        <dbReference type="Proteomes" id="UP000276133"/>
    </source>
</evidence>
<evidence type="ECO:0000259" key="1">
    <source>
        <dbReference type="Pfam" id="PF05225"/>
    </source>
</evidence>
<sequence>MHITPFNVHSTTPNKVPGAVSDVNSNKLNRSQAANLYGIPRQTLVNNFIGRYKSIDVGRPTVYSTQEEEMADWGYSINKDGLKEILKNYAESLGKSDRFNNGRPKISKFSS</sequence>
<gene>
    <name evidence="2" type="ORF">BpHYR1_024892</name>
</gene>
<keyword evidence="3" id="KW-1185">Reference proteome</keyword>
<protein>
    <recommendedName>
        <fullName evidence="1">HTH psq-type domain-containing protein</fullName>
    </recommendedName>
</protein>
<dbReference type="Proteomes" id="UP000276133">
    <property type="component" value="Unassembled WGS sequence"/>
</dbReference>